<dbReference type="GO" id="GO:0035438">
    <property type="term" value="F:cyclic-di-GMP binding"/>
    <property type="evidence" value="ECO:0007669"/>
    <property type="project" value="InterPro"/>
</dbReference>
<protein>
    <submittedName>
        <fullName evidence="2">PilZ domain-containing protein</fullName>
    </submittedName>
</protein>
<organism evidence="2 3">
    <name type="scientific">Desulfobulbus oligotrophicus</name>
    <dbReference type="NCBI Taxonomy" id="1909699"/>
    <lineage>
        <taxon>Bacteria</taxon>
        <taxon>Pseudomonadati</taxon>
        <taxon>Thermodesulfobacteriota</taxon>
        <taxon>Desulfobulbia</taxon>
        <taxon>Desulfobulbales</taxon>
        <taxon>Desulfobulbaceae</taxon>
        <taxon>Desulfobulbus</taxon>
    </lineage>
</organism>
<dbReference type="KEGG" id="dog:HP555_12720"/>
<dbReference type="Gene3D" id="2.40.10.220">
    <property type="entry name" value="predicted glycosyltransferase like domains"/>
    <property type="match status" value="1"/>
</dbReference>
<sequence>MFVFGSKCPSCRGTDVTARPAASGFAWLPVIRSYGCTRCRQQFFTFFFVSISREHRRFPRKHLPAFFLARISGKDQQYARIKNISEDGISFDQHYNAPPLGSNELTVDLYNCNDGSSLEQLPTEILAITEYLLDTNGIKTTVLNYSCRFTNLTQAQKKVLRSCLNQFGT</sequence>
<dbReference type="EMBL" id="CP054140">
    <property type="protein sequence ID" value="QQG66667.1"/>
    <property type="molecule type" value="Genomic_DNA"/>
</dbReference>
<name>A0A7T6ARL9_9BACT</name>
<accession>A0A7T6ARL9</accession>
<evidence type="ECO:0000259" key="1">
    <source>
        <dbReference type="Pfam" id="PF07238"/>
    </source>
</evidence>
<dbReference type="Proteomes" id="UP000596092">
    <property type="component" value="Chromosome"/>
</dbReference>
<dbReference type="InterPro" id="IPR009875">
    <property type="entry name" value="PilZ_domain"/>
</dbReference>
<proteinExistence type="predicted"/>
<dbReference type="AlphaFoldDB" id="A0A7T6ARL9"/>
<feature type="domain" description="PilZ" evidence="1">
    <location>
        <begin position="55"/>
        <end position="165"/>
    </location>
</feature>
<dbReference type="RefSeq" id="WP_199262950.1">
    <property type="nucleotide sequence ID" value="NZ_CP054140.1"/>
</dbReference>
<keyword evidence="3" id="KW-1185">Reference proteome</keyword>
<reference evidence="2 3" key="1">
    <citation type="submission" date="2020-05" db="EMBL/GenBank/DDBJ databases">
        <title>Complete genome of Desulfobulbus oligotrophicus.</title>
        <authorList>
            <person name="Podar M."/>
        </authorList>
    </citation>
    <scope>NUCLEOTIDE SEQUENCE [LARGE SCALE GENOMIC DNA]</scope>
    <source>
        <strain evidence="2 3">Prop6</strain>
    </source>
</reference>
<dbReference type="Pfam" id="PF07238">
    <property type="entry name" value="PilZ"/>
    <property type="match status" value="1"/>
</dbReference>
<evidence type="ECO:0000313" key="2">
    <source>
        <dbReference type="EMBL" id="QQG66667.1"/>
    </source>
</evidence>
<gene>
    <name evidence="2" type="ORF">HP555_12720</name>
</gene>
<evidence type="ECO:0000313" key="3">
    <source>
        <dbReference type="Proteomes" id="UP000596092"/>
    </source>
</evidence>